<reference evidence="3" key="1">
    <citation type="submission" date="2016-04" db="EMBL/GenBank/DDBJ databases">
        <authorList>
            <person name="Nguyen H.D."/>
            <person name="Kesanakurti P."/>
            <person name="Cullis J."/>
            <person name="Levesque C.A."/>
            <person name="Hambleton S."/>
        </authorList>
    </citation>
    <scope>NUCLEOTIDE SEQUENCE</scope>
    <source>
        <strain evidence="3">DAOMC 238032</strain>
    </source>
</reference>
<evidence type="ECO:0000256" key="1">
    <source>
        <dbReference type="SAM" id="MobiDB-lite"/>
    </source>
</evidence>
<evidence type="ECO:0000313" key="5">
    <source>
        <dbReference type="Proteomes" id="UP000836402"/>
    </source>
</evidence>
<feature type="compositionally biased region" description="Polar residues" evidence="1">
    <location>
        <begin position="73"/>
        <end position="84"/>
    </location>
</feature>
<gene>
    <name evidence="3" type="ORF">A4X03_0g8869</name>
    <name evidence="2" type="ORF">JKIAZH3_G7710</name>
</gene>
<keyword evidence="5" id="KW-1185">Reference proteome</keyword>
<comment type="caution">
    <text evidence="3">The sequence shown here is derived from an EMBL/GenBank/DDBJ whole genome shotgun (WGS) entry which is preliminary data.</text>
</comment>
<proteinExistence type="predicted"/>
<accession>A0A177UCV0</accession>
<dbReference type="AlphaFoldDB" id="A0A177UCV0"/>
<organism evidence="3 4">
    <name type="scientific">Tilletia caries</name>
    <name type="common">wheat bunt fungus</name>
    <dbReference type="NCBI Taxonomy" id="13290"/>
    <lineage>
        <taxon>Eukaryota</taxon>
        <taxon>Fungi</taxon>
        <taxon>Dikarya</taxon>
        <taxon>Basidiomycota</taxon>
        <taxon>Ustilaginomycotina</taxon>
        <taxon>Exobasidiomycetes</taxon>
        <taxon>Tilletiales</taxon>
        <taxon>Tilletiaceae</taxon>
        <taxon>Tilletia</taxon>
    </lineage>
</organism>
<name>A0A177UCV0_9BASI</name>
<dbReference type="EMBL" id="CAJHJG010004336">
    <property type="protein sequence ID" value="CAD6940218.1"/>
    <property type="molecule type" value="Genomic_DNA"/>
</dbReference>
<feature type="region of interest" description="Disordered" evidence="1">
    <location>
        <begin position="67"/>
        <end position="96"/>
    </location>
</feature>
<evidence type="ECO:0000313" key="2">
    <source>
        <dbReference type="EMBL" id="CAD6940218.1"/>
    </source>
</evidence>
<dbReference type="Proteomes" id="UP000077671">
    <property type="component" value="Unassembled WGS sequence"/>
</dbReference>
<reference evidence="3" key="2">
    <citation type="journal article" date="2019" name="IMA Fungus">
        <title>Genome sequencing and comparison of five Tilletia species to identify candidate genes for the detection of regulated species infecting wheat.</title>
        <authorList>
            <person name="Nguyen H.D.T."/>
            <person name="Sultana T."/>
            <person name="Kesanakurti P."/>
            <person name="Hambleton S."/>
        </authorList>
    </citation>
    <scope>NUCLEOTIDE SEQUENCE</scope>
    <source>
        <strain evidence="3">DAOMC 238032</strain>
    </source>
</reference>
<sequence>MADLIEEDRMEWYNGTQSAFSSRADAFGAVMPFAASQATQAQGASQSIPAPALCWAESDVRIVRTRSRESCASDAQEQESNGMQASSSTATDGAADRGWRLQESLRGTEAQAYRGPLSAAEVIALLADASTSENGRRSLTAGHVGYLKYFHYKGPCPVPTNRRRRLSSEVNGDEKETEAWQCRACHKQIHVPVDQVSNLGGHLYGRGGREACLDVRRQAYAEEIPTPERDASGTLIKLRAGKVKAL</sequence>
<evidence type="ECO:0000313" key="3">
    <source>
        <dbReference type="EMBL" id="KAE8238291.1"/>
    </source>
</evidence>
<evidence type="ECO:0000313" key="4">
    <source>
        <dbReference type="Proteomes" id="UP000077671"/>
    </source>
</evidence>
<dbReference type="EMBL" id="LWDD02003005">
    <property type="protein sequence ID" value="KAE8238291.1"/>
    <property type="molecule type" value="Genomic_DNA"/>
</dbReference>
<dbReference type="Proteomes" id="UP000836402">
    <property type="component" value="Unassembled WGS sequence"/>
</dbReference>
<reference evidence="2" key="3">
    <citation type="submission" date="2020-10" db="EMBL/GenBank/DDBJ databases">
        <authorList>
            <person name="Sedaghatjoo S."/>
        </authorList>
    </citation>
    <scope>NUCLEOTIDE SEQUENCE</scope>
    <source>
        <strain evidence="2">AZH3</strain>
    </source>
</reference>
<protein>
    <submittedName>
        <fullName evidence="3">Uncharacterized protein</fullName>
    </submittedName>
</protein>